<proteinExistence type="predicted"/>
<dbReference type="InterPro" id="IPR003672">
    <property type="entry name" value="CobN/Mg_chltase"/>
</dbReference>
<dbReference type="EMBL" id="JADMKU010000006">
    <property type="protein sequence ID" value="MBR9651293.1"/>
    <property type="molecule type" value="Genomic_DNA"/>
</dbReference>
<evidence type="ECO:0000313" key="3">
    <source>
        <dbReference type="EMBL" id="MBR9651293.1"/>
    </source>
</evidence>
<dbReference type="NCBIfam" id="NF004644">
    <property type="entry name" value="PRK05989.2-2"/>
    <property type="match status" value="1"/>
</dbReference>
<dbReference type="Proteomes" id="UP001195941">
    <property type="component" value="Unassembled WGS sequence"/>
</dbReference>
<dbReference type="EC" id="6.6.1.2" evidence="3"/>
<evidence type="ECO:0000256" key="1">
    <source>
        <dbReference type="SAM" id="MobiDB-lite"/>
    </source>
</evidence>
<feature type="compositionally biased region" description="Polar residues" evidence="1">
    <location>
        <begin position="1029"/>
        <end position="1039"/>
    </location>
</feature>
<dbReference type="GO" id="GO:0051116">
    <property type="term" value="F:cobaltochelatase activity"/>
    <property type="evidence" value="ECO:0007669"/>
    <property type="project" value="UniProtKB-EC"/>
</dbReference>
<evidence type="ECO:0000259" key="2">
    <source>
        <dbReference type="Pfam" id="PF02514"/>
    </source>
</evidence>
<organism evidence="3 4">
    <name type="scientific">Thalassovita aquimarina</name>
    <dbReference type="NCBI Taxonomy" id="2785917"/>
    <lineage>
        <taxon>Bacteria</taxon>
        <taxon>Pseudomonadati</taxon>
        <taxon>Pseudomonadota</taxon>
        <taxon>Alphaproteobacteria</taxon>
        <taxon>Rhodobacterales</taxon>
        <taxon>Roseobacteraceae</taxon>
        <taxon>Thalassovita</taxon>
    </lineage>
</organism>
<dbReference type="CDD" id="cd10150">
    <property type="entry name" value="CobN_like"/>
    <property type="match status" value="1"/>
</dbReference>
<feature type="domain" description="CobN/magnesium chelatase" evidence="2">
    <location>
        <begin position="24"/>
        <end position="961"/>
    </location>
</feature>
<reference evidence="3 4" key="1">
    <citation type="journal article" date="2021" name="Arch. Microbiol.">
        <title>Thalassobius aquimarinus sp. nov., isolated from the Sea of Japan seashore.</title>
        <authorList>
            <person name="Kurilenko V.V."/>
            <person name="Romanenko L.A."/>
            <person name="Chernysheva N.Y."/>
            <person name="Velansky P.V."/>
            <person name="Tekutyeva L.A."/>
            <person name="Isaeva M.P."/>
            <person name="Mikhailov V.V."/>
        </authorList>
    </citation>
    <scope>NUCLEOTIDE SEQUENCE [LARGE SCALE GENOMIC DNA]</scope>
    <source>
        <strain evidence="3 4">KMM 8518</strain>
    </source>
</reference>
<protein>
    <submittedName>
        <fullName evidence="3">Cobaltochelatase subunit CobN</fullName>
        <ecNumber evidence="3">6.6.1.2</ecNumber>
    </submittedName>
</protein>
<gene>
    <name evidence="3" type="primary">cobN</name>
    <name evidence="3" type="ORF">IT775_09180</name>
</gene>
<dbReference type="PANTHER" id="PTHR44119">
    <property type="entry name" value="MAGNESIUM-CHELATASE SUBUNIT CHLH, CHLOROPLASTIC"/>
    <property type="match status" value="1"/>
</dbReference>
<dbReference type="PANTHER" id="PTHR44119:SF4">
    <property type="entry name" value="AEROBIC COBALTOCHELATASE SUBUNIT COBN"/>
    <property type="match status" value="1"/>
</dbReference>
<dbReference type="Pfam" id="PF02514">
    <property type="entry name" value="CobN-Mg_chel"/>
    <property type="match status" value="1"/>
</dbReference>
<evidence type="ECO:0000313" key="4">
    <source>
        <dbReference type="Proteomes" id="UP001195941"/>
    </source>
</evidence>
<comment type="caution">
    <text evidence="3">The sequence shown here is derived from an EMBL/GenBank/DDBJ whole genome shotgun (WGS) entry which is preliminary data.</text>
</comment>
<keyword evidence="3" id="KW-0436">Ligase</keyword>
<dbReference type="RefSeq" id="WP_212700811.1">
    <property type="nucleotide sequence ID" value="NZ_JADMKU010000006.1"/>
</dbReference>
<accession>A0ABS5HQU9</accession>
<name>A0ABS5HQU9_9RHOB</name>
<sequence length="1088" mass="120412">MINEPLVTINGRILPDVLLVNTFIGGNPDGRKAWLQSMDRPVIHLMRYRGGDRAAYLADTAGVNTFSLSFTLTNSEYIGMQDPVMLSLVEDGEVVPMPEQLDHLLDKAMRLAVLRHKPNAEKRVAMVYWNTPAGEANMGGSNLNLPLSMLDMAAAMRGEGYDVSAFSEDEIIARAHAMQAPRYREEAMGALVQGEDWAFLPVDTYREWFATLHAEVQDRIDRFWGIAEESQWLVKRDGRLGFAIPRVRLGNLTILPQPPRGMIAMAGMEDMEHDLFHDDKVPVNHPYLATYLWLRQTQDALIHFGTHGSQEWTPGKERGLWAFDDPQLLAGDIPILYPYIVDNIGEAIHVKRRGRGVIVSHQTPAFAPAGLSPDLTALNDLFLEYHTVVEGPARENLRRQITAKAEETGFDKDIGLAPGELTADFETHARDLETLIEDLGSQMQPLGLHTFGTGPDTDLAMASNIMQMMGAPFYDALGVDPGEIFKASFETLGDTLPMRFVTDHVLGDAAADPAMAEWVKNGRRYHAMLEGHHEIDAVLAGLSGRWIDPSYGGDPIRNPDALRTGRNVYGFDPTRIPTRNAYAAAEKAMAELIATHAETHGAAPKKLAFTMWSTETMRHLGLLEAQIMVAMGVRPVWDKGGRVTGMEVIPAAELGRPRIDPVISLTGLYRDQFPAVIERLNEGIVLVNALDEDAVQNPLRANTARIADALRAKGIEGGLAESFALTRIYGNESGNYGTGLPDAVMMSGDWEENDGQLADGYMMRMSWGYGPDKSLWSQRLGDGKPGSVNAYAMQLSGTDAAVFSRSSNLRGLLDTDHPFEYLGGLSMAIRAIDGESPQLYISNMRDPNRTKLQAAERFMASELRAVYQHPRWVAEMKDEGFAGTLALLKTVNNFWGWQAMDRNIVRDDQWREFMAVYVEDRYELGVREWFEDSNPQAMAQITERMIEAIRKGYWDADEDTLRKLVEVYQDVATRHDVVSDNRVFTDYVAEQAAGFGLTLAALAPDMAAAAPQQPAQSEPLPEVKPEQTEAPTETVTGQKLEQKAEPPAPPAPPQYRALIPFLLIGFGFLWQGAALALGRDPTKAGDVA</sequence>
<feature type="compositionally biased region" description="Low complexity" evidence="1">
    <location>
        <begin position="1009"/>
        <end position="1020"/>
    </location>
</feature>
<keyword evidence="4" id="KW-1185">Reference proteome</keyword>
<feature type="region of interest" description="Disordered" evidence="1">
    <location>
        <begin position="1009"/>
        <end position="1052"/>
    </location>
</feature>